<protein>
    <submittedName>
        <fullName evidence="4">MCE family protein</fullName>
    </submittedName>
</protein>
<reference evidence="4 5" key="1">
    <citation type="submission" date="2018-11" db="EMBL/GenBank/DDBJ databases">
        <authorList>
            <person name="Li F."/>
        </authorList>
    </citation>
    <scope>NUCLEOTIDE SEQUENCE [LARGE SCALE GENOMIC DNA]</scope>
    <source>
        <strain evidence="4 5">KIS18-7</strain>
    </source>
</reference>
<sequence length="350" mass="37114">MLDHRRGRRRAAEPQRVQQRTVVGGVQVKPLAARDPFKIGLVAILIGALLGLVVVGISVIPFGKKSYTAILAQTAGLRVSEDVKVHGVPVGQIKGIKLDGDQVKVTFTVSKDVRLGSKTTAAVKVATLLGTHYLDVKPLGSGEISRIPLSRTSVPYNLQDVLEKGTGTLQKLDPLLLAKALTEASKTLDATTEGLGPALNGVARLSEAVTARSTQTAELFNAARKITDQLGASSVDIVDLMKQSTLVLNEINSRRAAIHTLLTETTALAQNLAGIIDDTQADLGPAFRKLNQVLSTLRSQDKVLKDLLDNVAPAVRYVANATGNGPWGDLFVNGSAIPPDDVRCRTSGDC</sequence>
<dbReference type="EMBL" id="RJSG01000002">
    <property type="protein sequence ID" value="RNL79567.1"/>
    <property type="molecule type" value="Genomic_DNA"/>
</dbReference>
<dbReference type="InterPro" id="IPR024516">
    <property type="entry name" value="Mce_C"/>
</dbReference>
<keyword evidence="1" id="KW-0812">Transmembrane</keyword>
<gene>
    <name evidence="4" type="ORF">EFL95_11350</name>
</gene>
<proteinExistence type="predicted"/>
<organism evidence="4 5">
    <name type="scientific">Nocardioides marmorisolisilvae</name>
    <dbReference type="NCBI Taxonomy" id="1542737"/>
    <lineage>
        <taxon>Bacteria</taxon>
        <taxon>Bacillati</taxon>
        <taxon>Actinomycetota</taxon>
        <taxon>Actinomycetes</taxon>
        <taxon>Propionibacteriales</taxon>
        <taxon>Nocardioidaceae</taxon>
        <taxon>Nocardioides</taxon>
    </lineage>
</organism>
<evidence type="ECO:0000259" key="3">
    <source>
        <dbReference type="Pfam" id="PF11887"/>
    </source>
</evidence>
<dbReference type="GO" id="GO:0005576">
    <property type="term" value="C:extracellular region"/>
    <property type="evidence" value="ECO:0007669"/>
    <property type="project" value="TreeGrafter"/>
</dbReference>
<name>A0A3N0DVC2_9ACTN</name>
<dbReference type="InterPro" id="IPR052336">
    <property type="entry name" value="MlaD_Phospholipid_Transporter"/>
</dbReference>
<evidence type="ECO:0000259" key="2">
    <source>
        <dbReference type="Pfam" id="PF02470"/>
    </source>
</evidence>
<dbReference type="Proteomes" id="UP000277094">
    <property type="component" value="Unassembled WGS sequence"/>
</dbReference>
<dbReference type="Pfam" id="PF11887">
    <property type="entry name" value="Mce4_CUP1"/>
    <property type="match status" value="1"/>
</dbReference>
<evidence type="ECO:0000313" key="5">
    <source>
        <dbReference type="Proteomes" id="UP000277094"/>
    </source>
</evidence>
<keyword evidence="5" id="KW-1185">Reference proteome</keyword>
<accession>A0A3N0DVC2</accession>
<dbReference type="PANTHER" id="PTHR33371">
    <property type="entry name" value="INTERMEMBRANE PHOSPHOLIPID TRANSPORT SYSTEM BINDING PROTEIN MLAD-RELATED"/>
    <property type="match status" value="1"/>
</dbReference>
<dbReference type="NCBIfam" id="TIGR00996">
    <property type="entry name" value="Mtu_fam_mce"/>
    <property type="match status" value="1"/>
</dbReference>
<dbReference type="AlphaFoldDB" id="A0A3N0DVC2"/>
<dbReference type="OrthoDB" id="5241191at2"/>
<keyword evidence="1" id="KW-1133">Transmembrane helix</keyword>
<dbReference type="PANTHER" id="PTHR33371:SF18">
    <property type="entry name" value="MCE-FAMILY PROTEIN MCE3C"/>
    <property type="match status" value="1"/>
</dbReference>
<dbReference type="InterPro" id="IPR005693">
    <property type="entry name" value="Mce"/>
</dbReference>
<evidence type="ECO:0000256" key="1">
    <source>
        <dbReference type="SAM" id="Phobius"/>
    </source>
</evidence>
<evidence type="ECO:0000313" key="4">
    <source>
        <dbReference type="EMBL" id="RNL79567.1"/>
    </source>
</evidence>
<feature type="transmembrane region" description="Helical" evidence="1">
    <location>
        <begin position="39"/>
        <end position="63"/>
    </location>
</feature>
<dbReference type="InterPro" id="IPR003399">
    <property type="entry name" value="Mce/MlaD"/>
</dbReference>
<feature type="domain" description="Mammalian cell entry C-terminal" evidence="3">
    <location>
        <begin position="146"/>
        <end position="333"/>
    </location>
</feature>
<comment type="caution">
    <text evidence="4">The sequence shown here is derived from an EMBL/GenBank/DDBJ whole genome shotgun (WGS) entry which is preliminary data.</text>
</comment>
<keyword evidence="1" id="KW-0472">Membrane</keyword>
<dbReference type="Pfam" id="PF02470">
    <property type="entry name" value="MlaD"/>
    <property type="match status" value="1"/>
</dbReference>
<feature type="domain" description="Mce/MlaD" evidence="2">
    <location>
        <begin position="64"/>
        <end position="138"/>
    </location>
</feature>